<feature type="compositionally biased region" description="Basic and acidic residues" evidence="1">
    <location>
        <begin position="98"/>
        <end position="108"/>
    </location>
</feature>
<reference evidence="2 3" key="1">
    <citation type="submission" date="2014-06" db="EMBL/GenBank/DDBJ databases">
        <title>Evolutionary Origins and Diversification of the Mycorrhizal Mutualists.</title>
        <authorList>
            <consortium name="DOE Joint Genome Institute"/>
            <consortium name="Mycorrhizal Genomics Consortium"/>
            <person name="Kohler A."/>
            <person name="Kuo A."/>
            <person name="Nagy L.G."/>
            <person name="Floudas D."/>
            <person name="Copeland A."/>
            <person name="Barry K.W."/>
            <person name="Cichocki N."/>
            <person name="Veneault-Fourrey C."/>
            <person name="LaButti K."/>
            <person name="Lindquist E.A."/>
            <person name="Lipzen A."/>
            <person name="Lundell T."/>
            <person name="Morin E."/>
            <person name="Murat C."/>
            <person name="Riley R."/>
            <person name="Ohm R."/>
            <person name="Sun H."/>
            <person name="Tunlid A."/>
            <person name="Henrissat B."/>
            <person name="Grigoriev I.V."/>
            <person name="Hibbett D.S."/>
            <person name="Martin F."/>
        </authorList>
    </citation>
    <scope>NUCLEOTIDE SEQUENCE [LARGE SCALE GENOMIC DNA]</scope>
    <source>
        <strain evidence="2 3">FD-325 SS-3</strain>
    </source>
</reference>
<feature type="region of interest" description="Disordered" evidence="1">
    <location>
        <begin position="97"/>
        <end position="126"/>
    </location>
</feature>
<keyword evidence="3" id="KW-1185">Reference proteome</keyword>
<evidence type="ECO:0000256" key="1">
    <source>
        <dbReference type="SAM" id="MobiDB-lite"/>
    </source>
</evidence>
<name>A0A0C9SQF3_PLICR</name>
<dbReference type="AlphaFoldDB" id="A0A0C9SQF3"/>
<organism evidence="2 3">
    <name type="scientific">Plicaturopsis crispa FD-325 SS-3</name>
    <dbReference type="NCBI Taxonomy" id="944288"/>
    <lineage>
        <taxon>Eukaryota</taxon>
        <taxon>Fungi</taxon>
        <taxon>Dikarya</taxon>
        <taxon>Basidiomycota</taxon>
        <taxon>Agaricomycotina</taxon>
        <taxon>Agaricomycetes</taxon>
        <taxon>Agaricomycetidae</taxon>
        <taxon>Amylocorticiales</taxon>
        <taxon>Amylocorticiaceae</taxon>
        <taxon>Plicatura</taxon>
        <taxon>Plicaturopsis crispa</taxon>
    </lineage>
</organism>
<accession>A0A0C9SQF3</accession>
<evidence type="ECO:0000313" key="3">
    <source>
        <dbReference type="Proteomes" id="UP000053263"/>
    </source>
</evidence>
<protein>
    <submittedName>
        <fullName evidence="2">Uncharacterized protein</fullName>
    </submittedName>
</protein>
<dbReference type="EMBL" id="KN832575">
    <property type="protein sequence ID" value="KII83687.1"/>
    <property type="molecule type" value="Genomic_DNA"/>
</dbReference>
<proteinExistence type="predicted"/>
<dbReference type="Proteomes" id="UP000053263">
    <property type="component" value="Unassembled WGS sequence"/>
</dbReference>
<gene>
    <name evidence="2" type="ORF">PLICRDRAFT_180287</name>
</gene>
<sequence>MRRRRCSLLVVDHHVVCVSVRCDHDHPPHPCEGTFVFSFLLVQTHSAYAGIAQPQSTSQNLPLLVTIQPPAVPMYEPRTLAHITQLHTLSRVCAYPRQRPEGGQERVGDSLGSAGRREGAGPVSRRRNARLGRPCALAVVAPAFARVGVLVPAPSRASTIHAPSPSMLPRRLFALAVHAPSPSSRQPSRASSVSSCQRRPVPVPFMRPRRPCSLAIFSPSPSMRPRRRCASLRARRCPRAVPPPFSALVHPRRPRSLVVLAPAVASVGVPVPARRPAPVPFIRPRRPCALAFLAGALACIGVPCQHRPVPSCALAVLAPTPSLFPRHCHPRAPVSAPSSSPCLHPIRSAVAPAPRHPRALSSPRLRRPLASAALSPRYHRSRTVVVPALAPASSTSSLCQSLPRASAVTTS</sequence>
<dbReference type="HOGENOM" id="CLU_669245_0_0_1"/>
<evidence type="ECO:0000313" key="2">
    <source>
        <dbReference type="EMBL" id="KII83687.1"/>
    </source>
</evidence>